<keyword evidence="2 4" id="KW-0996">Nickel insertion</keyword>
<sequence>MNKAVSIDDRSWLASLSLSFEARADKTILKNTIRKGPLGIQRAFYPEKNGCAHVYILHPPAGIVSGDTLDLTLNMGENSHALITTPGAARFYRAREASPCAAEQTQNVTFYIENNAIAEYLPMETLVYTKANAINGLDIHLKGNATYIGWEIICLGLPHVDQAFNGGYLRQSTTLFHDEKCIFHDRMSLVANDAITSQKIALGGNHVVGNMLLFSGAIKEQKQTDELVVLCRQAVALFESDLHIGVTQLQKVVIVRYLGDCSEQCRKIFNAIWQVTRPFLLTQEVTTPRIWFT</sequence>
<comment type="function">
    <text evidence="4">Required for maturation of urease via the functional incorporation of the urease nickel metallocenter.</text>
</comment>
<comment type="similarity">
    <text evidence="1 4">Belongs to the UreD family.</text>
</comment>
<evidence type="ECO:0000256" key="1">
    <source>
        <dbReference type="ARBA" id="ARBA00007177"/>
    </source>
</evidence>
<keyword evidence="4" id="KW-0963">Cytoplasm</keyword>
<evidence type="ECO:0000313" key="5">
    <source>
        <dbReference type="EMBL" id="MDP4485274.1"/>
    </source>
</evidence>
<dbReference type="InterPro" id="IPR002669">
    <property type="entry name" value="UreD"/>
</dbReference>
<dbReference type="Pfam" id="PF01774">
    <property type="entry name" value="UreD"/>
    <property type="match status" value="1"/>
</dbReference>
<dbReference type="PANTHER" id="PTHR33643">
    <property type="entry name" value="UREASE ACCESSORY PROTEIN D"/>
    <property type="match status" value="1"/>
</dbReference>
<protein>
    <recommendedName>
        <fullName evidence="4">Urease accessory protein UreD</fullName>
    </recommendedName>
</protein>
<keyword evidence="6" id="KW-1185">Reference proteome</keyword>
<gene>
    <name evidence="4" type="primary">ureD</name>
    <name evidence="5" type="ORF">QDH73_14775</name>
</gene>
<evidence type="ECO:0000256" key="4">
    <source>
        <dbReference type="HAMAP-Rule" id="MF_01384"/>
    </source>
</evidence>
<evidence type="ECO:0000256" key="2">
    <source>
        <dbReference type="ARBA" id="ARBA00022988"/>
    </source>
</evidence>
<proteinExistence type="inferred from homology"/>
<evidence type="ECO:0000313" key="6">
    <source>
        <dbReference type="Proteomes" id="UP001242314"/>
    </source>
</evidence>
<dbReference type="EMBL" id="JASGWX010000012">
    <property type="protein sequence ID" value="MDP4485274.1"/>
    <property type="molecule type" value="Genomic_DNA"/>
</dbReference>
<dbReference type="Proteomes" id="UP001242314">
    <property type="component" value="Unassembled WGS sequence"/>
</dbReference>
<organism evidence="5 6">
    <name type="scientific">Pseudoalteromonas distincta</name>
    <dbReference type="NCBI Taxonomy" id="77608"/>
    <lineage>
        <taxon>Bacteria</taxon>
        <taxon>Pseudomonadati</taxon>
        <taxon>Pseudomonadota</taxon>
        <taxon>Gammaproteobacteria</taxon>
        <taxon>Alteromonadales</taxon>
        <taxon>Pseudoalteromonadaceae</taxon>
        <taxon>Pseudoalteromonas</taxon>
    </lineage>
</organism>
<accession>A0ABT9GHA7</accession>
<reference evidence="5 6" key="1">
    <citation type="submission" date="2023-04" db="EMBL/GenBank/DDBJ databases">
        <title>Novel Pseudoalteromonas species isolated from Pacific coral.</title>
        <authorList>
            <person name="Videau P."/>
            <person name="Shlafstein M.D."/>
            <person name="Oline D.K."/>
            <person name="Strangman W.K."/>
            <person name="Hahnke R.L."/>
            <person name="Saw J.H."/>
            <person name="Ushijima B."/>
        </authorList>
    </citation>
    <scope>NUCLEOTIDE SEQUENCE [LARGE SCALE GENOMIC DNA]</scope>
    <source>
        <strain evidence="5 6">LMG 14908</strain>
    </source>
</reference>
<comment type="subcellular location">
    <subcellularLocation>
        <location evidence="4">Cytoplasm</location>
    </subcellularLocation>
</comment>
<dbReference type="HAMAP" id="MF_01384">
    <property type="entry name" value="UreD"/>
    <property type="match status" value="1"/>
</dbReference>
<dbReference type="RefSeq" id="WP_039490335.1">
    <property type="nucleotide sequence ID" value="NZ_JASGWX010000012.1"/>
</dbReference>
<comment type="subunit">
    <text evidence="4">UreD, UreF and UreG form a complex that acts as a GTP-hydrolysis-dependent molecular chaperone, activating the urease apoprotein by helping to assemble the nickel containing metallocenter of UreC. The UreE protein probably delivers the nickel.</text>
</comment>
<evidence type="ECO:0000256" key="3">
    <source>
        <dbReference type="ARBA" id="ARBA00023186"/>
    </source>
</evidence>
<keyword evidence="3 4" id="KW-0143">Chaperone</keyword>
<name>A0ABT9GHA7_9GAMM</name>
<dbReference type="PANTHER" id="PTHR33643:SF1">
    <property type="entry name" value="UREASE ACCESSORY PROTEIN D"/>
    <property type="match status" value="1"/>
</dbReference>
<comment type="caution">
    <text evidence="5">The sequence shown here is derived from an EMBL/GenBank/DDBJ whole genome shotgun (WGS) entry which is preliminary data.</text>
</comment>